<proteinExistence type="predicted"/>
<dbReference type="Pfam" id="PF24139">
    <property type="entry name" value="TPR_TNPO3_IPO13_4th"/>
    <property type="match status" value="1"/>
</dbReference>
<dbReference type="SMART" id="SM00913">
    <property type="entry name" value="IBN_N"/>
    <property type="match status" value="1"/>
</dbReference>
<dbReference type="GO" id="GO:0005737">
    <property type="term" value="C:cytoplasm"/>
    <property type="evidence" value="ECO:0007669"/>
    <property type="project" value="TreeGrafter"/>
</dbReference>
<feature type="domain" description="Importin N-terminal" evidence="1">
    <location>
        <begin position="29"/>
        <end position="98"/>
    </location>
</feature>
<evidence type="ECO:0000313" key="2">
    <source>
        <dbReference type="EMBL" id="KAI3403296.2"/>
    </source>
</evidence>
<dbReference type="GeneID" id="73381499"/>
<dbReference type="InterPro" id="IPR016024">
    <property type="entry name" value="ARM-type_fold"/>
</dbReference>
<dbReference type="GO" id="GO:0006606">
    <property type="term" value="P:protein import into nucleus"/>
    <property type="evidence" value="ECO:0007669"/>
    <property type="project" value="TreeGrafter"/>
</dbReference>
<dbReference type="InterPro" id="IPR058537">
    <property type="entry name" value="TPR_TNPO3_IPO13_4th"/>
</dbReference>
<dbReference type="PANTHER" id="PTHR12363:SF53">
    <property type="entry name" value="MRNA TRANSPORT REGULATOR MTR10"/>
    <property type="match status" value="1"/>
</dbReference>
<dbReference type="Pfam" id="PF24138">
    <property type="entry name" value="TPR_TNPO3_IPO13_2nd"/>
    <property type="match status" value="1"/>
</dbReference>
<name>A0AAI9WWJ8_9ASCO</name>
<sequence length="962" mass="111003">MSFQVTFPELKNALTTMYSNGSRDDKTRATHFLEQFQKSQEAWKLTHEILNDKSLGDLQLKLFAAQTLRSKVVYDLSTQVQESTYDALKSSILNLLKLYNGKSERLIRIQLSIALSQLALQYLSWTSAMNDIVSSLTESNQNTLVLLEFLKILPEELSDVKKSHLTDEEYNKRSKELVTDQVESVILILKNLTENNTNNNQDLNSAILDCLNSWITECPIEQILHIDSLTALIFQSLSQDSTFDKAIECLATIIRETRDIDNYHIIDTLYQQILKLNKFMHQSPDKLEDLETIEGLTRLYVECGESWHTLIAKNPKHFKPLVEILLECTSYEEDLDIVKYTFQFWYLLKQLIIIPKFQESREEFSDVYLRLIAIIIKHLTYPIAKNDNDLFNGDKEQEDKFKEFRYEMGYVLKDCCAVVGASRALQVPFEQIKSILSNSSGHWQYLEAPLFSMRTMAKEVPAKEKTILPTIMSFLVRLPEHPKVRYAATLVLGRYTEWTAKNPEFLEQQLNYITHGFEVANNNNDIMMATSHALMYFCQDCSELLLNYLEQLYILYNQVRGQIDLDSNYELSDGLAHVVAKVPEENLYKTLEMFLQPTLDLLQNLVSMPVSEAGNKEMADQLEIICIYIDVLKTSEFDKPTYAVATLFIEKIWPLTTTILTKDATSLIVSEKCMKLIKSAILSFSSYLNSILPQIAEILHQGFKQTHFGCYLWVTGVVIRVFGDDEFSPPEITLAVYEFAMQQAQLFFEQLFSQKSQGEVENCSEVIEDFFRMTNDLLMFYPFEFIPNFDFLTSIFKACQIVLSIVNEYNPIISCIHFLIDLVSWGLEHPPISLFEQQDTEPLKQAIKQFLIVDNHGGDLLKVVLNGIIFKFHADVQQDANDLILKILVVVTSVEMAINWLRSAVVDLPNVNEKEMDRLIDTVTVALQNKDNRRVRSALKDFINWYSRKNISPRSEFQGYTH</sequence>
<dbReference type="Pfam" id="PF03810">
    <property type="entry name" value="IBN_N"/>
    <property type="match status" value="1"/>
</dbReference>
<dbReference type="InterPro" id="IPR001494">
    <property type="entry name" value="Importin-beta_N"/>
</dbReference>
<dbReference type="Proteomes" id="UP001202479">
    <property type="component" value="Unassembled WGS sequence"/>
</dbReference>
<dbReference type="Pfam" id="PF24140">
    <property type="entry name" value="TPR_TNPO3_IPO13_3rd"/>
    <property type="match status" value="1"/>
</dbReference>
<dbReference type="InterPro" id="IPR057941">
    <property type="entry name" value="TPR_TNPO3_IPO13_2nd"/>
</dbReference>
<gene>
    <name evidence="2" type="ORF">KGF56_003884</name>
</gene>
<dbReference type="InterPro" id="IPR013598">
    <property type="entry name" value="Exportin-1/Importin-b-like"/>
</dbReference>
<dbReference type="GO" id="GO:0005634">
    <property type="term" value="C:nucleus"/>
    <property type="evidence" value="ECO:0007669"/>
    <property type="project" value="UniProtKB-ARBA"/>
</dbReference>
<protein>
    <submittedName>
        <fullName evidence="2">MTR10</fullName>
    </submittedName>
</protein>
<dbReference type="GO" id="GO:0031267">
    <property type="term" value="F:small GTPase binding"/>
    <property type="evidence" value="ECO:0007669"/>
    <property type="project" value="InterPro"/>
</dbReference>
<dbReference type="FunFam" id="1.25.10.10:FF:000266">
    <property type="entry name" value="mRNA transport regulator MTR10"/>
    <property type="match status" value="1"/>
</dbReference>
<evidence type="ECO:0000313" key="3">
    <source>
        <dbReference type="Proteomes" id="UP001202479"/>
    </source>
</evidence>
<reference evidence="2" key="1">
    <citation type="journal article" date="2022" name="DNA Res.">
        <title>Genome analysis of five recently described species of the CUG-Ser clade uncovers Candida theae as a new hybrid lineage with pathogenic potential in the Candida parapsilosis species complex.</title>
        <authorList>
            <person name="Mixao V."/>
            <person name="Del Olmo V."/>
            <person name="Hegedusova E."/>
            <person name="Saus E."/>
            <person name="Pryszcz L."/>
            <person name="Cillingova A."/>
            <person name="Nosek J."/>
            <person name="Gabaldon T."/>
        </authorList>
    </citation>
    <scope>NUCLEOTIDE SEQUENCE</scope>
    <source>
        <strain evidence="2">CBS 10844</strain>
    </source>
</reference>
<dbReference type="Pfam" id="PF08389">
    <property type="entry name" value="Xpo1"/>
    <property type="match status" value="1"/>
</dbReference>
<comment type="caution">
    <text evidence="2">The sequence shown here is derived from an EMBL/GenBank/DDBJ whole genome shotgun (WGS) entry which is preliminary data.</text>
</comment>
<dbReference type="EMBL" id="JAHUZD010000128">
    <property type="protein sequence ID" value="KAI3403296.2"/>
    <property type="molecule type" value="Genomic_DNA"/>
</dbReference>
<dbReference type="InterPro" id="IPR011989">
    <property type="entry name" value="ARM-like"/>
</dbReference>
<organism evidence="2 3">
    <name type="scientific">Candida oxycetoniae</name>
    <dbReference type="NCBI Taxonomy" id="497107"/>
    <lineage>
        <taxon>Eukaryota</taxon>
        <taxon>Fungi</taxon>
        <taxon>Dikarya</taxon>
        <taxon>Ascomycota</taxon>
        <taxon>Saccharomycotina</taxon>
        <taxon>Pichiomycetes</taxon>
        <taxon>Debaryomycetaceae</taxon>
        <taxon>Candida/Lodderomyces clade</taxon>
        <taxon>Candida</taxon>
    </lineage>
</organism>
<dbReference type="InterPro" id="IPR057942">
    <property type="entry name" value="TPR_TNPO3_IPO13_3rd"/>
</dbReference>
<dbReference type="PANTHER" id="PTHR12363">
    <property type="entry name" value="TRANSPORTIN 3 AND IMPORTIN 13"/>
    <property type="match status" value="1"/>
</dbReference>
<keyword evidence="3" id="KW-1185">Reference proteome</keyword>
<dbReference type="AlphaFoldDB" id="A0AAI9WWJ8"/>
<dbReference type="InterPro" id="IPR051345">
    <property type="entry name" value="Importin_beta-like_NTR"/>
</dbReference>
<dbReference type="SUPFAM" id="SSF48371">
    <property type="entry name" value="ARM repeat"/>
    <property type="match status" value="1"/>
</dbReference>
<dbReference type="RefSeq" id="XP_049179043.1">
    <property type="nucleotide sequence ID" value="XM_049325265.1"/>
</dbReference>
<dbReference type="Gene3D" id="1.25.10.10">
    <property type="entry name" value="Leucine-rich Repeat Variant"/>
    <property type="match status" value="1"/>
</dbReference>
<evidence type="ECO:0000259" key="1">
    <source>
        <dbReference type="SMART" id="SM00913"/>
    </source>
</evidence>
<accession>A0AAI9WWJ8</accession>